<sequence>MSNEKKMRLIKDLKPYREEWRLTLKLIHSWKQSTSFGGDFQWKAGTQISHWYVKDNTETCKLTLLDTVATTIIGSKAVELWDGSFDEFLGIDGINENSSEDFSTPSNKHKEDDCDKMDMTSTSKRLCTKIIKKEKTKTD</sequence>
<dbReference type="EMBL" id="JAGKQM010000001">
    <property type="protein sequence ID" value="KAH0943115.1"/>
    <property type="molecule type" value="Genomic_DNA"/>
</dbReference>
<proteinExistence type="predicted"/>
<feature type="compositionally biased region" description="Polar residues" evidence="1">
    <location>
        <begin position="97"/>
        <end position="106"/>
    </location>
</feature>
<dbReference type="Proteomes" id="UP000824890">
    <property type="component" value="Unassembled WGS sequence"/>
</dbReference>
<feature type="compositionally biased region" description="Basic and acidic residues" evidence="1">
    <location>
        <begin position="108"/>
        <end position="117"/>
    </location>
</feature>
<organism evidence="2 3">
    <name type="scientific">Brassica napus</name>
    <name type="common">Rape</name>
    <dbReference type="NCBI Taxonomy" id="3708"/>
    <lineage>
        <taxon>Eukaryota</taxon>
        <taxon>Viridiplantae</taxon>
        <taxon>Streptophyta</taxon>
        <taxon>Embryophyta</taxon>
        <taxon>Tracheophyta</taxon>
        <taxon>Spermatophyta</taxon>
        <taxon>Magnoliopsida</taxon>
        <taxon>eudicotyledons</taxon>
        <taxon>Gunneridae</taxon>
        <taxon>Pentapetalae</taxon>
        <taxon>rosids</taxon>
        <taxon>malvids</taxon>
        <taxon>Brassicales</taxon>
        <taxon>Brassicaceae</taxon>
        <taxon>Brassiceae</taxon>
        <taxon>Brassica</taxon>
    </lineage>
</organism>
<evidence type="ECO:0000313" key="3">
    <source>
        <dbReference type="Proteomes" id="UP000824890"/>
    </source>
</evidence>
<dbReference type="Gene3D" id="2.40.50.140">
    <property type="entry name" value="Nucleic acid-binding proteins"/>
    <property type="match status" value="1"/>
</dbReference>
<evidence type="ECO:0000313" key="2">
    <source>
        <dbReference type="EMBL" id="KAH0943115.1"/>
    </source>
</evidence>
<protein>
    <recommendedName>
        <fullName evidence="4">DUF223 domain-containing protein</fullName>
    </recommendedName>
</protein>
<name>A0ABQ8EN63_BRANA</name>
<accession>A0ABQ8EN63</accession>
<evidence type="ECO:0000256" key="1">
    <source>
        <dbReference type="SAM" id="MobiDB-lite"/>
    </source>
</evidence>
<evidence type="ECO:0008006" key="4">
    <source>
        <dbReference type="Google" id="ProtNLM"/>
    </source>
</evidence>
<comment type="caution">
    <text evidence="2">The sequence shown here is derived from an EMBL/GenBank/DDBJ whole genome shotgun (WGS) entry which is preliminary data.</text>
</comment>
<reference evidence="2 3" key="1">
    <citation type="submission" date="2021-05" db="EMBL/GenBank/DDBJ databases">
        <title>Genome Assembly of Synthetic Allotetraploid Brassica napus Reveals Homoeologous Exchanges between Subgenomes.</title>
        <authorList>
            <person name="Davis J.T."/>
        </authorList>
    </citation>
    <scope>NUCLEOTIDE SEQUENCE [LARGE SCALE GENOMIC DNA]</scope>
    <source>
        <strain evidence="3">cv. Da-Ae</strain>
        <tissue evidence="2">Seedling</tissue>
    </source>
</reference>
<keyword evidence="3" id="KW-1185">Reference proteome</keyword>
<gene>
    <name evidence="2" type="ORF">HID58_002752</name>
</gene>
<dbReference type="InterPro" id="IPR012340">
    <property type="entry name" value="NA-bd_OB-fold"/>
</dbReference>
<feature type="region of interest" description="Disordered" evidence="1">
    <location>
        <begin position="97"/>
        <end position="117"/>
    </location>
</feature>